<dbReference type="GO" id="GO:0006869">
    <property type="term" value="P:lipid transport"/>
    <property type="evidence" value="ECO:0007669"/>
    <property type="project" value="InterPro"/>
</dbReference>
<sequence>MNIWQVSLRKHPLQGVQREQVAARAADELIDLLINILDTEVLKSLITEDGAWEAFVKAAVLSREEEAALHDALKKHLAQEPTDKNERLEKALQKKRFLEEFPQLKRKLEGHIRELRDLANYLDKVHKDCTISNVVSSSTGTVSGVLDILGFVLAPFTGGSSLMLTAASLGLGAAASVTSLTTTIVEDTILLKTGAEAKRLVGVSKSIVKEMGKIVPKFAVKLISTGVDLVSAWKTLGQQIQHFRVARDSFRSGTQARNLRNSTAFEQVGNAFPNSYLTMTRGARIRSVGLSSLFLALDLYHLVTDSKDLSKGAITESGEALRSLAHLLEEKLQEFELIQKALQSDLCQ</sequence>
<protein>
    <submittedName>
        <fullName evidence="2">Apol11a protein</fullName>
    </submittedName>
</protein>
<dbReference type="InterPro" id="IPR008405">
    <property type="entry name" value="ApoL"/>
</dbReference>
<comment type="caution">
    <text evidence="2">The sequence shown here is derived from an EMBL/GenBank/DDBJ whole genome shotgun (WGS) entry which is preliminary data.</text>
</comment>
<gene>
    <name evidence="2" type="primary">Apol11a</name>
    <name evidence="2" type="ORF">PHOROB_LOCUS8312</name>
</gene>
<dbReference type="GO" id="GO:0042157">
    <property type="term" value="P:lipoprotein metabolic process"/>
    <property type="evidence" value="ECO:0007669"/>
    <property type="project" value="InterPro"/>
</dbReference>
<evidence type="ECO:0000313" key="3">
    <source>
        <dbReference type="Proteomes" id="UP001152836"/>
    </source>
</evidence>
<proteinExistence type="inferred from homology"/>
<dbReference type="AlphaFoldDB" id="A0AAU9ZEU4"/>
<name>A0AAU9ZEU4_PHORO</name>
<dbReference type="GO" id="GO:0005576">
    <property type="term" value="C:extracellular region"/>
    <property type="evidence" value="ECO:0007669"/>
    <property type="project" value="InterPro"/>
</dbReference>
<dbReference type="Proteomes" id="UP001152836">
    <property type="component" value="Unassembled WGS sequence"/>
</dbReference>
<dbReference type="PANTHER" id="PTHR14096:SF35">
    <property type="entry name" value="APOLIPOPROTEIN L 10A-RELATED"/>
    <property type="match status" value="1"/>
</dbReference>
<dbReference type="PANTHER" id="PTHR14096">
    <property type="entry name" value="APOLIPOPROTEIN L"/>
    <property type="match status" value="1"/>
</dbReference>
<dbReference type="GO" id="GO:0008289">
    <property type="term" value="F:lipid binding"/>
    <property type="evidence" value="ECO:0007669"/>
    <property type="project" value="InterPro"/>
</dbReference>
<organism evidence="2 3">
    <name type="scientific">Phodopus roborovskii</name>
    <name type="common">Roborovski's desert hamster</name>
    <name type="synonym">Cricetulus roborovskii</name>
    <dbReference type="NCBI Taxonomy" id="109678"/>
    <lineage>
        <taxon>Eukaryota</taxon>
        <taxon>Metazoa</taxon>
        <taxon>Chordata</taxon>
        <taxon>Craniata</taxon>
        <taxon>Vertebrata</taxon>
        <taxon>Euteleostomi</taxon>
        <taxon>Mammalia</taxon>
        <taxon>Eutheria</taxon>
        <taxon>Euarchontoglires</taxon>
        <taxon>Glires</taxon>
        <taxon>Rodentia</taxon>
        <taxon>Myomorpha</taxon>
        <taxon>Muroidea</taxon>
        <taxon>Cricetidae</taxon>
        <taxon>Cricetinae</taxon>
        <taxon>Phodopus</taxon>
    </lineage>
</organism>
<dbReference type="GO" id="GO:0016020">
    <property type="term" value="C:membrane"/>
    <property type="evidence" value="ECO:0007669"/>
    <property type="project" value="TreeGrafter"/>
</dbReference>
<dbReference type="EMBL" id="CALSGD010001443">
    <property type="protein sequence ID" value="CAH6791117.1"/>
    <property type="molecule type" value="Genomic_DNA"/>
</dbReference>
<evidence type="ECO:0000256" key="1">
    <source>
        <dbReference type="ARBA" id="ARBA00010090"/>
    </source>
</evidence>
<keyword evidence="3" id="KW-1185">Reference proteome</keyword>
<accession>A0AAU9ZEU4</accession>
<dbReference type="Pfam" id="PF05461">
    <property type="entry name" value="ApoL"/>
    <property type="match status" value="1"/>
</dbReference>
<reference evidence="2" key="1">
    <citation type="submission" date="2022-06" db="EMBL/GenBank/DDBJ databases">
        <authorList>
            <person name="Andreotti S."/>
            <person name="Wyler E."/>
        </authorList>
    </citation>
    <scope>NUCLEOTIDE SEQUENCE</scope>
</reference>
<comment type="similarity">
    <text evidence="1">Belongs to the apolipoprotein L family.</text>
</comment>
<evidence type="ECO:0000313" key="2">
    <source>
        <dbReference type="EMBL" id="CAH6791117.1"/>
    </source>
</evidence>